<feature type="coiled-coil region" evidence="1">
    <location>
        <begin position="165"/>
        <end position="220"/>
    </location>
</feature>
<dbReference type="PANTHER" id="PTHR33063:SF16">
    <property type="entry name" value="OS02G0241300 PROTEIN"/>
    <property type="match status" value="1"/>
</dbReference>
<proteinExistence type="predicted"/>
<evidence type="ECO:0000256" key="1">
    <source>
        <dbReference type="SAM" id="Coils"/>
    </source>
</evidence>
<reference evidence="2" key="2">
    <citation type="submission" date="2018-05" db="EMBL/GenBank/DDBJ databases">
        <title>OgluRS3 (Oryza glumaepatula Reference Sequence Version 3).</title>
        <authorList>
            <person name="Zhang J."/>
            <person name="Kudrna D."/>
            <person name="Lee S."/>
            <person name="Talag J."/>
            <person name="Welchert J."/>
            <person name="Wing R.A."/>
        </authorList>
    </citation>
    <scope>NUCLEOTIDE SEQUENCE [LARGE SCALE GENOMIC DNA]</scope>
</reference>
<name>A0A0D9ZWP5_9ORYZ</name>
<reference evidence="2" key="1">
    <citation type="submission" date="2015-04" db="UniProtKB">
        <authorList>
            <consortium name="EnsemblPlants"/>
        </authorList>
    </citation>
    <scope>IDENTIFICATION</scope>
</reference>
<dbReference type="EnsemblPlants" id="OGLUM05G10340.1">
    <property type="protein sequence ID" value="OGLUM05G10340.1"/>
    <property type="gene ID" value="OGLUM05G10340"/>
</dbReference>
<evidence type="ECO:0000313" key="2">
    <source>
        <dbReference type="EnsemblPlants" id="OGLUM05G10340.1"/>
    </source>
</evidence>
<protein>
    <submittedName>
        <fullName evidence="2">Uncharacterized protein</fullName>
    </submittedName>
</protein>
<dbReference type="AlphaFoldDB" id="A0A0D9ZWP5"/>
<dbReference type="Gramene" id="OGLUM05G10340.1">
    <property type="protein sequence ID" value="OGLUM05G10340.1"/>
    <property type="gene ID" value="OGLUM05G10340"/>
</dbReference>
<dbReference type="Pfam" id="PF03004">
    <property type="entry name" value="Transposase_24"/>
    <property type="match status" value="1"/>
</dbReference>
<dbReference type="Proteomes" id="UP000026961">
    <property type="component" value="Chromosome 5"/>
</dbReference>
<evidence type="ECO:0000313" key="3">
    <source>
        <dbReference type="Proteomes" id="UP000026961"/>
    </source>
</evidence>
<dbReference type="HOGENOM" id="CLU_026612_3_0_1"/>
<keyword evidence="1" id="KW-0175">Coiled coil</keyword>
<accession>A0A0D9ZWP5</accession>
<organism evidence="2">
    <name type="scientific">Oryza glumipatula</name>
    <dbReference type="NCBI Taxonomy" id="40148"/>
    <lineage>
        <taxon>Eukaryota</taxon>
        <taxon>Viridiplantae</taxon>
        <taxon>Streptophyta</taxon>
        <taxon>Embryophyta</taxon>
        <taxon>Tracheophyta</taxon>
        <taxon>Spermatophyta</taxon>
        <taxon>Magnoliopsida</taxon>
        <taxon>Liliopsida</taxon>
        <taxon>Poales</taxon>
        <taxon>Poaceae</taxon>
        <taxon>BOP clade</taxon>
        <taxon>Oryzoideae</taxon>
        <taxon>Oryzeae</taxon>
        <taxon>Oryzinae</taxon>
        <taxon>Oryza</taxon>
    </lineage>
</organism>
<dbReference type="InterPro" id="IPR004252">
    <property type="entry name" value="Probable_transposase_24"/>
</dbReference>
<dbReference type="PANTHER" id="PTHR33063">
    <property type="entry name" value="OS02G0583500 PROTEIN"/>
    <property type="match status" value="1"/>
</dbReference>
<keyword evidence="3" id="KW-1185">Reference proteome</keyword>
<sequence length="239" mass="27260">MRYRLKQKYFDGVPANQVRTTSPCSSMTDEQWRKLVDMWSNPKHKEKCAKLKQNRENVKFHQSTGSRSYIAAAYIAKQEKYKDTELTAIDLFKLTHCSKTKGFSDDAKKAADDMEAILRRPVHEGEQEMTCTDIVAQVLTKSNTFLRNVGLQQPIAAPKSISPQMQELQAQLEAETEESVGLRQKVQRLEAQAEESEAKAQKQDEEIENLKKAITDTQNLIRQMIAFGQTQVTHQTTPP</sequence>
<dbReference type="eggNOG" id="ENOG502RRUZ">
    <property type="taxonomic scope" value="Eukaryota"/>
</dbReference>